<reference evidence="2 3" key="1">
    <citation type="submission" date="2024-01" db="EMBL/GenBank/DDBJ databases">
        <authorList>
            <person name="Waweru B."/>
        </authorList>
    </citation>
    <scope>NUCLEOTIDE SEQUENCE [LARGE SCALE GENOMIC DNA]</scope>
</reference>
<accession>A0AAV1SFM1</accession>
<dbReference type="PANTHER" id="PTHR33430">
    <property type="entry name" value="MATERNAL EFFECT EMBRYO ARREST PROTEIN"/>
    <property type="match status" value="1"/>
</dbReference>
<evidence type="ECO:0000313" key="2">
    <source>
        <dbReference type="EMBL" id="CAK7349227.1"/>
    </source>
</evidence>
<dbReference type="EMBL" id="CAWUPB010001173">
    <property type="protein sequence ID" value="CAK7349227.1"/>
    <property type="molecule type" value="Genomic_DNA"/>
</dbReference>
<evidence type="ECO:0000313" key="3">
    <source>
        <dbReference type="Proteomes" id="UP001314170"/>
    </source>
</evidence>
<sequence>MSIMNELEEKGETPTKVLDAIEIHQKALDDLVNVNSLFTIAVFVGLSLAHPGEKSLENLTDCDADPDVAKRLIVSEVIAFAFFLLSSLVAKTLKIHLNVYRLRGLKKIKFKIIRGGMLLLSAWGWILGCMFLTISMVDVIQVKVGKLSGGSVYAFRAAGLLIAIVLLALSIYVPFMMHAIYISMKRIE</sequence>
<feature type="transmembrane region" description="Helical" evidence="1">
    <location>
        <begin position="157"/>
        <end position="182"/>
    </location>
</feature>
<dbReference type="Proteomes" id="UP001314170">
    <property type="component" value="Unassembled WGS sequence"/>
</dbReference>
<dbReference type="PANTHER" id="PTHR33430:SF1">
    <property type="entry name" value="PGG DOMAIN-CONTAINING PROTEIN"/>
    <property type="match status" value="1"/>
</dbReference>
<comment type="caution">
    <text evidence="2">The sequence shown here is derived from an EMBL/GenBank/DDBJ whole genome shotgun (WGS) entry which is preliminary data.</text>
</comment>
<organism evidence="2 3">
    <name type="scientific">Dovyalis caffra</name>
    <dbReference type="NCBI Taxonomy" id="77055"/>
    <lineage>
        <taxon>Eukaryota</taxon>
        <taxon>Viridiplantae</taxon>
        <taxon>Streptophyta</taxon>
        <taxon>Embryophyta</taxon>
        <taxon>Tracheophyta</taxon>
        <taxon>Spermatophyta</taxon>
        <taxon>Magnoliopsida</taxon>
        <taxon>eudicotyledons</taxon>
        <taxon>Gunneridae</taxon>
        <taxon>Pentapetalae</taxon>
        <taxon>rosids</taxon>
        <taxon>fabids</taxon>
        <taxon>Malpighiales</taxon>
        <taxon>Salicaceae</taxon>
        <taxon>Flacourtieae</taxon>
        <taxon>Dovyalis</taxon>
    </lineage>
</organism>
<protein>
    <submittedName>
        <fullName evidence="2">Uncharacterized protein</fullName>
    </submittedName>
</protein>
<gene>
    <name evidence="2" type="ORF">DCAF_LOCUS21939</name>
</gene>
<keyword evidence="3" id="KW-1185">Reference proteome</keyword>
<keyword evidence="1" id="KW-1133">Transmembrane helix</keyword>
<feature type="transmembrane region" description="Helical" evidence="1">
    <location>
        <begin position="112"/>
        <end position="137"/>
    </location>
</feature>
<dbReference type="AlphaFoldDB" id="A0AAV1SFM1"/>
<keyword evidence="1" id="KW-0812">Transmembrane</keyword>
<name>A0AAV1SFM1_9ROSI</name>
<feature type="transmembrane region" description="Helical" evidence="1">
    <location>
        <begin position="31"/>
        <end position="52"/>
    </location>
</feature>
<proteinExistence type="predicted"/>
<keyword evidence="1" id="KW-0472">Membrane</keyword>
<feature type="transmembrane region" description="Helical" evidence="1">
    <location>
        <begin position="72"/>
        <end position="91"/>
    </location>
</feature>
<evidence type="ECO:0000256" key="1">
    <source>
        <dbReference type="SAM" id="Phobius"/>
    </source>
</evidence>